<feature type="region of interest" description="Disordered" evidence="1">
    <location>
        <begin position="1"/>
        <end position="59"/>
    </location>
</feature>
<name>A0A2G1MKK6_9RHOB</name>
<dbReference type="Proteomes" id="UP000221860">
    <property type="component" value="Unassembled WGS sequence"/>
</dbReference>
<organism evidence="2 3">
    <name type="scientific">Limimaricola cinnabarinus</name>
    <dbReference type="NCBI Taxonomy" id="1125964"/>
    <lineage>
        <taxon>Bacteria</taxon>
        <taxon>Pseudomonadati</taxon>
        <taxon>Pseudomonadota</taxon>
        <taxon>Alphaproteobacteria</taxon>
        <taxon>Rhodobacterales</taxon>
        <taxon>Paracoccaceae</taxon>
        <taxon>Limimaricola</taxon>
    </lineage>
</organism>
<keyword evidence="3" id="KW-1185">Reference proteome</keyword>
<reference evidence="2 3" key="1">
    <citation type="submission" date="2017-08" db="EMBL/GenBank/DDBJ databases">
        <title>Draft Genome Sequence of Loktanella cinnabarina Strain XM1, Isolated from Coastal Surface Water.</title>
        <authorList>
            <person name="Ma R."/>
            <person name="Wang J."/>
            <person name="Wang Q."/>
            <person name="Ma Z."/>
            <person name="Li J."/>
            <person name="Chen L."/>
        </authorList>
    </citation>
    <scope>NUCLEOTIDE SEQUENCE [LARGE SCALE GENOMIC DNA]</scope>
    <source>
        <strain evidence="2 3">XM1</strain>
    </source>
</reference>
<evidence type="ECO:0000313" key="3">
    <source>
        <dbReference type="Proteomes" id="UP000221860"/>
    </source>
</evidence>
<sequence>MDVLKPASQSAAQPAGSTLALDRPGSAAPISAAAPRPDLPPVTRMDATVATAPRPPDQLGLGLVQAARLADQAPASMPDPLPEHTLKPWGIAILPDSDAIEARREAKIEAETRAEAEAEAARPDETRGPALPAEGPEDAPPLAGPEMASGDAPLPADEESGPPPDPG</sequence>
<feature type="compositionally biased region" description="Low complexity" evidence="1">
    <location>
        <begin position="1"/>
        <end position="15"/>
    </location>
</feature>
<proteinExistence type="predicted"/>
<evidence type="ECO:0000313" key="2">
    <source>
        <dbReference type="EMBL" id="PHP29275.1"/>
    </source>
</evidence>
<feature type="compositionally biased region" description="Basic and acidic residues" evidence="1">
    <location>
        <begin position="102"/>
        <end position="127"/>
    </location>
</feature>
<dbReference type="OrthoDB" id="7877335at2"/>
<gene>
    <name evidence="2" type="ORF">CJ301_02070</name>
</gene>
<accession>A0A2G1MKK6</accession>
<evidence type="ECO:0000256" key="1">
    <source>
        <dbReference type="SAM" id="MobiDB-lite"/>
    </source>
</evidence>
<dbReference type="RefSeq" id="WP_099273688.1">
    <property type="nucleotide sequence ID" value="NZ_KZ304951.1"/>
</dbReference>
<comment type="caution">
    <text evidence="2">The sequence shown here is derived from an EMBL/GenBank/DDBJ whole genome shotgun (WGS) entry which is preliminary data.</text>
</comment>
<dbReference type="AlphaFoldDB" id="A0A2G1MKK6"/>
<feature type="compositionally biased region" description="Low complexity" evidence="1">
    <location>
        <begin position="23"/>
        <end position="36"/>
    </location>
</feature>
<protein>
    <submittedName>
        <fullName evidence="2">Uncharacterized protein</fullName>
    </submittedName>
</protein>
<feature type="region of interest" description="Disordered" evidence="1">
    <location>
        <begin position="102"/>
        <end position="167"/>
    </location>
</feature>
<dbReference type="EMBL" id="NQWH01000003">
    <property type="protein sequence ID" value="PHP29275.1"/>
    <property type="molecule type" value="Genomic_DNA"/>
</dbReference>